<dbReference type="Gramene" id="Kaladp0044s0048.1.v1.1">
    <property type="protein sequence ID" value="Kaladp0044s0048.1.v1.1"/>
    <property type="gene ID" value="Kaladp0044s0048.v1.1"/>
</dbReference>
<dbReference type="Pfam" id="PF10294">
    <property type="entry name" value="Methyltransf_16"/>
    <property type="match status" value="1"/>
</dbReference>
<keyword evidence="2" id="KW-1185">Reference proteome</keyword>
<dbReference type="InterPro" id="IPR019410">
    <property type="entry name" value="Methyltransf_16"/>
</dbReference>
<dbReference type="Gene3D" id="3.40.50.150">
    <property type="entry name" value="Vaccinia Virus protein VP39"/>
    <property type="match status" value="1"/>
</dbReference>
<dbReference type="Proteomes" id="UP000594263">
    <property type="component" value="Unplaced"/>
</dbReference>
<evidence type="ECO:0000313" key="1">
    <source>
        <dbReference type="EnsemblPlants" id="Kaladp0044s0048.1.v1.1"/>
    </source>
</evidence>
<sequence length="99" mass="11021">MSDSSKEQEQMYGYDVILMAETVYSIDTFQNLYNLLKLCVSHPNGVVYMAGKKHYFGVGGGTRQFLSVVEKDGFFAANLVAEIADGSSNVREVWKLSPK</sequence>
<proteinExistence type="predicted"/>
<protein>
    <submittedName>
        <fullName evidence="1">Uncharacterized protein</fullName>
    </submittedName>
</protein>
<dbReference type="AlphaFoldDB" id="A0A7N0ZW37"/>
<dbReference type="EnsemblPlants" id="Kaladp0044s0048.1.v1.1">
    <property type="protein sequence ID" value="Kaladp0044s0048.1.v1.1"/>
    <property type="gene ID" value="Kaladp0044s0048.v1.1"/>
</dbReference>
<name>A0A7N0ZW37_KALFE</name>
<evidence type="ECO:0000313" key="2">
    <source>
        <dbReference type="Proteomes" id="UP000594263"/>
    </source>
</evidence>
<dbReference type="OMA" id="CYGIILM"/>
<dbReference type="InterPro" id="IPR029063">
    <property type="entry name" value="SAM-dependent_MTases_sf"/>
</dbReference>
<accession>A0A7N0ZW37</accession>
<reference evidence="1" key="1">
    <citation type="submission" date="2021-01" db="UniProtKB">
        <authorList>
            <consortium name="EnsemblPlants"/>
        </authorList>
    </citation>
    <scope>IDENTIFICATION</scope>
</reference>
<organism evidence="1 2">
    <name type="scientific">Kalanchoe fedtschenkoi</name>
    <name type="common">Lavender scallops</name>
    <name type="synonym">South American air plant</name>
    <dbReference type="NCBI Taxonomy" id="63787"/>
    <lineage>
        <taxon>Eukaryota</taxon>
        <taxon>Viridiplantae</taxon>
        <taxon>Streptophyta</taxon>
        <taxon>Embryophyta</taxon>
        <taxon>Tracheophyta</taxon>
        <taxon>Spermatophyta</taxon>
        <taxon>Magnoliopsida</taxon>
        <taxon>eudicotyledons</taxon>
        <taxon>Gunneridae</taxon>
        <taxon>Pentapetalae</taxon>
        <taxon>Saxifragales</taxon>
        <taxon>Crassulaceae</taxon>
        <taxon>Kalanchoe</taxon>
    </lineage>
</organism>